<dbReference type="InterPro" id="IPR029044">
    <property type="entry name" value="Nucleotide-diphossugar_trans"/>
</dbReference>
<feature type="domain" description="Glycosyltransferase 2-like" evidence="2">
    <location>
        <begin position="9"/>
        <end position="62"/>
    </location>
</feature>
<evidence type="ECO:0000313" key="3">
    <source>
        <dbReference type="EMBL" id="MDS0282642.1"/>
    </source>
</evidence>
<gene>
    <name evidence="3" type="ORF">NDI86_10945</name>
</gene>
<evidence type="ECO:0000313" key="4">
    <source>
        <dbReference type="Proteomes" id="UP001268864"/>
    </source>
</evidence>
<dbReference type="CDD" id="cd04179">
    <property type="entry name" value="DPM_DPG-synthase_like"/>
    <property type="match status" value="1"/>
</dbReference>
<dbReference type="SUPFAM" id="SSF53448">
    <property type="entry name" value="Nucleotide-diphospho-sugar transferases"/>
    <property type="match status" value="1"/>
</dbReference>
<proteinExistence type="predicted"/>
<feature type="transmembrane region" description="Helical" evidence="1">
    <location>
        <begin position="310"/>
        <end position="329"/>
    </location>
</feature>
<reference evidence="3 4" key="1">
    <citation type="submission" date="2022-06" db="EMBL/GenBank/DDBJ databases">
        <title>Halomicroarcula sp. a new haloarchaeum isolate from saline soil.</title>
        <authorList>
            <person name="Strakova D."/>
            <person name="Galisteo C."/>
            <person name="Sanchez-Porro C."/>
            <person name="Ventosa A."/>
        </authorList>
    </citation>
    <scope>NUCLEOTIDE SEQUENCE [LARGE SCALE GENOMIC DNA]</scope>
    <source>
        <strain evidence="3 4">S3CR25-11</strain>
    </source>
</reference>
<dbReference type="RefSeq" id="WP_310900473.1">
    <property type="nucleotide sequence ID" value="NZ_JAMQOS010000003.1"/>
</dbReference>
<dbReference type="PANTHER" id="PTHR48090">
    <property type="entry name" value="UNDECAPRENYL-PHOSPHATE 4-DEOXY-4-FORMAMIDO-L-ARABINOSE TRANSFERASE-RELATED"/>
    <property type="match status" value="1"/>
</dbReference>
<dbReference type="Pfam" id="PF00535">
    <property type="entry name" value="Glycos_transf_2"/>
    <property type="match status" value="1"/>
</dbReference>
<keyword evidence="1" id="KW-1133">Transmembrane helix</keyword>
<dbReference type="Proteomes" id="UP001268864">
    <property type="component" value="Unassembled WGS sequence"/>
</dbReference>
<evidence type="ECO:0000256" key="1">
    <source>
        <dbReference type="SAM" id="Phobius"/>
    </source>
</evidence>
<keyword evidence="4" id="KW-1185">Reference proteome</keyword>
<keyword evidence="1" id="KW-0472">Membrane</keyword>
<organism evidence="3 4">
    <name type="scientific">Haloarcula onubensis</name>
    <dbReference type="NCBI Taxonomy" id="2950539"/>
    <lineage>
        <taxon>Archaea</taxon>
        <taxon>Methanobacteriati</taxon>
        <taxon>Methanobacteriota</taxon>
        <taxon>Stenosarchaea group</taxon>
        <taxon>Halobacteria</taxon>
        <taxon>Halobacteriales</taxon>
        <taxon>Haloarculaceae</taxon>
        <taxon>Haloarcula</taxon>
    </lineage>
</organism>
<dbReference type="InterPro" id="IPR001173">
    <property type="entry name" value="Glyco_trans_2-like"/>
</dbReference>
<name>A0ABU2FPF1_9EURY</name>
<dbReference type="InterPro" id="IPR050256">
    <property type="entry name" value="Glycosyltransferase_2"/>
</dbReference>
<evidence type="ECO:0000259" key="2">
    <source>
        <dbReference type="Pfam" id="PF00535"/>
    </source>
</evidence>
<protein>
    <submittedName>
        <fullName evidence="3">Glycosyltransferase family 2 protein</fullName>
    </submittedName>
</protein>
<feature type="transmembrane region" description="Helical" evidence="1">
    <location>
        <begin position="278"/>
        <end position="304"/>
    </location>
</feature>
<sequence>MYRGKTVGVVLPAYNEAAHIAGVIESLPAYVDRVYAIDDCSTDETFDVISAYAAESDQPVVTVDGTTGEASQRRVRSDGHGGAATQIIPVQHTVNRGAGATLKTGYMLSARDGMDATVTIDADGQMDPDQMSRLLDPLVEGRAGFAKGNRLADASTASGMPPFRLLGNGLLTLLMKPASGYWGLRDPQNGYTAISLDALESIDIEAIPDDHDYPNDQLTRLSAAGVTVADVPMPAIYGEEESTIQFTDFVRQTSATILAAFLWRLHRLVRGGQSHLPALYTAGVVGVLAGVVLAGLVALAGLLPGRLADSWSGAATLLGAGGLALGFALRSDWRNDAGVVRE</sequence>
<dbReference type="EMBL" id="JAMQOS010000003">
    <property type="protein sequence ID" value="MDS0282642.1"/>
    <property type="molecule type" value="Genomic_DNA"/>
</dbReference>
<dbReference type="PANTHER" id="PTHR48090:SF7">
    <property type="entry name" value="RFBJ PROTEIN"/>
    <property type="match status" value="1"/>
</dbReference>
<accession>A0ABU2FPF1</accession>
<dbReference type="Gene3D" id="3.90.550.10">
    <property type="entry name" value="Spore Coat Polysaccharide Biosynthesis Protein SpsA, Chain A"/>
    <property type="match status" value="1"/>
</dbReference>
<comment type="caution">
    <text evidence="3">The sequence shown here is derived from an EMBL/GenBank/DDBJ whole genome shotgun (WGS) entry which is preliminary data.</text>
</comment>
<keyword evidence="1" id="KW-0812">Transmembrane</keyword>